<keyword evidence="2" id="KW-1185">Reference proteome</keyword>
<accession>A0A060AFK2</accession>
<gene>
    <name evidence="1" type="ORF">PHAGE6E_118</name>
</gene>
<evidence type="ECO:0000313" key="1">
    <source>
        <dbReference type="EMBL" id="AIA64144.1"/>
    </source>
</evidence>
<dbReference type="OrthoDB" id="25349at10239"/>
<protein>
    <submittedName>
        <fullName evidence="1">Uncharacterized protein</fullName>
    </submittedName>
</protein>
<dbReference type="KEGG" id="vg:19685859"/>
<sequence length="85" mass="9596">MGVMMGKIVEVNGKELQLVLQGLDEEDLIKQVDEINEMERKVKAFDEIDNLIVDGALKDREPSAILQNICHVIINTKEDDSDVED</sequence>
<name>A0A060AFK2_9CAUD</name>
<organism evidence="1 2">
    <name type="scientific">Staphylococcus phage 6ec</name>
    <dbReference type="NCBI Taxonomy" id="1500386"/>
    <lineage>
        <taxon>Viruses</taxon>
        <taxon>Duplodnaviria</taxon>
        <taxon>Heunggongvirae</taxon>
        <taxon>Uroviricota</taxon>
        <taxon>Caudoviricetes</taxon>
        <taxon>Sextaecvirus</taxon>
        <taxon>Sextaecvirus sextaec</taxon>
    </lineage>
</organism>
<dbReference type="GeneID" id="19685859"/>
<dbReference type="RefSeq" id="YP_009042623.1">
    <property type="nucleotide sequence ID" value="NC_024355.1"/>
</dbReference>
<dbReference type="EMBL" id="KJ804259">
    <property type="protein sequence ID" value="AIA64144.1"/>
    <property type="molecule type" value="Genomic_DNA"/>
</dbReference>
<proteinExistence type="predicted"/>
<reference evidence="1 2" key="1">
    <citation type="journal article" date="2014" name="Genome Announc.">
        <title>Complete Genome Sequence of a Staphylococcus epidermidis Bacteriophage Isolated from the Anterior Nares of Humans.</title>
        <authorList>
            <person name="Aswani V.H."/>
            <person name="Tremblay D.M."/>
            <person name="Moineau S."/>
            <person name="Shukla S.K."/>
        </authorList>
    </citation>
    <scope>NUCLEOTIDE SEQUENCE [LARGE SCALE GENOMIC DNA]</scope>
</reference>
<evidence type="ECO:0000313" key="2">
    <source>
        <dbReference type="Proteomes" id="UP000026999"/>
    </source>
</evidence>
<dbReference type="Proteomes" id="UP000026999">
    <property type="component" value="Segment"/>
</dbReference>